<dbReference type="EMBL" id="JAZGLY010000001">
    <property type="protein sequence ID" value="MEE6186077.1"/>
    <property type="molecule type" value="Genomic_DNA"/>
</dbReference>
<sequence>MIKIISTDDLGHYKKISSVKYLCCYDGDYPTPDYKHLYLWRIPYRLSMECKGWTVR</sequence>
<name>A0ABU7RE52_9BACT</name>
<protein>
    <submittedName>
        <fullName evidence="1">Uncharacterized protein</fullName>
    </submittedName>
</protein>
<organism evidence="1 2">
    <name type="scientific">Niabella digestorum</name>
    <dbReference type="NCBI Taxonomy" id="3117701"/>
    <lineage>
        <taxon>Bacteria</taxon>
        <taxon>Pseudomonadati</taxon>
        <taxon>Bacteroidota</taxon>
        <taxon>Chitinophagia</taxon>
        <taxon>Chitinophagales</taxon>
        <taxon>Chitinophagaceae</taxon>
        <taxon>Niabella</taxon>
    </lineage>
</organism>
<comment type="caution">
    <text evidence="1">The sequence shown here is derived from an EMBL/GenBank/DDBJ whole genome shotgun (WGS) entry which is preliminary data.</text>
</comment>
<dbReference type="RefSeq" id="WP_330973582.1">
    <property type="nucleotide sequence ID" value="NZ_JAZGLY010000001.1"/>
</dbReference>
<dbReference type="Proteomes" id="UP001357452">
    <property type="component" value="Unassembled WGS sequence"/>
</dbReference>
<reference evidence="1 2" key="1">
    <citation type="submission" date="2024-01" db="EMBL/GenBank/DDBJ databases">
        <title>Niabella digestum sp. nov., isolated from waste digestion system.</title>
        <authorList>
            <person name="Zhang L."/>
        </authorList>
    </citation>
    <scope>NUCLEOTIDE SEQUENCE [LARGE SCALE GENOMIC DNA]</scope>
    <source>
        <strain evidence="1 2">A18</strain>
    </source>
</reference>
<evidence type="ECO:0000313" key="2">
    <source>
        <dbReference type="Proteomes" id="UP001357452"/>
    </source>
</evidence>
<gene>
    <name evidence="1" type="ORF">V2H41_02200</name>
</gene>
<keyword evidence="2" id="KW-1185">Reference proteome</keyword>
<accession>A0ABU7RE52</accession>
<evidence type="ECO:0000313" key="1">
    <source>
        <dbReference type="EMBL" id="MEE6186077.1"/>
    </source>
</evidence>
<proteinExistence type="predicted"/>